<protein>
    <recommendedName>
        <fullName evidence="1">Enoyl reductase (ER) domain-containing protein</fullName>
    </recommendedName>
</protein>
<name>A0A8S1IWD3_9CHLO</name>
<dbReference type="Gene3D" id="3.40.50.720">
    <property type="entry name" value="NAD(P)-binding Rossmann-like Domain"/>
    <property type="match status" value="1"/>
</dbReference>
<dbReference type="InterPro" id="IPR011032">
    <property type="entry name" value="GroES-like_sf"/>
</dbReference>
<dbReference type="GO" id="GO:0016491">
    <property type="term" value="F:oxidoreductase activity"/>
    <property type="evidence" value="ECO:0007669"/>
    <property type="project" value="InterPro"/>
</dbReference>
<dbReference type="Pfam" id="PF13602">
    <property type="entry name" value="ADH_zinc_N_2"/>
    <property type="match status" value="1"/>
</dbReference>
<dbReference type="InterPro" id="IPR020843">
    <property type="entry name" value="ER"/>
</dbReference>
<dbReference type="OrthoDB" id="48317at2759"/>
<dbReference type="Pfam" id="PF08240">
    <property type="entry name" value="ADH_N"/>
    <property type="match status" value="1"/>
</dbReference>
<feature type="domain" description="Enoyl reductase (ER)" evidence="1">
    <location>
        <begin position="23"/>
        <end position="355"/>
    </location>
</feature>
<reference evidence="2" key="1">
    <citation type="submission" date="2020-12" db="EMBL/GenBank/DDBJ databases">
        <authorList>
            <person name="Iha C."/>
        </authorList>
    </citation>
    <scope>NUCLEOTIDE SEQUENCE</scope>
</reference>
<dbReference type="AlphaFoldDB" id="A0A8S1IWD3"/>
<dbReference type="EMBL" id="CAJHUC010000990">
    <property type="protein sequence ID" value="CAD7699306.1"/>
    <property type="molecule type" value="Genomic_DNA"/>
</dbReference>
<dbReference type="Proteomes" id="UP000708148">
    <property type="component" value="Unassembled WGS sequence"/>
</dbReference>
<accession>A0A8S1IWD3</accession>
<gene>
    <name evidence="2" type="ORF">OSTQU699_LOCUS4664</name>
</gene>
<keyword evidence="3" id="KW-1185">Reference proteome</keyword>
<evidence type="ECO:0000313" key="3">
    <source>
        <dbReference type="Proteomes" id="UP000708148"/>
    </source>
</evidence>
<dbReference type="PANTHER" id="PTHR11695">
    <property type="entry name" value="ALCOHOL DEHYDROGENASE RELATED"/>
    <property type="match status" value="1"/>
</dbReference>
<evidence type="ECO:0000313" key="2">
    <source>
        <dbReference type="EMBL" id="CAD7699306.1"/>
    </source>
</evidence>
<proteinExistence type="predicted"/>
<evidence type="ECO:0000259" key="1">
    <source>
        <dbReference type="SMART" id="SM00829"/>
    </source>
</evidence>
<dbReference type="Gene3D" id="3.90.180.10">
    <property type="entry name" value="Medium-chain alcohol dehydrogenases, catalytic domain"/>
    <property type="match status" value="1"/>
</dbReference>
<dbReference type="SUPFAM" id="SSF50129">
    <property type="entry name" value="GroES-like"/>
    <property type="match status" value="1"/>
</dbReference>
<organism evidence="2 3">
    <name type="scientific">Ostreobium quekettii</name>
    <dbReference type="NCBI Taxonomy" id="121088"/>
    <lineage>
        <taxon>Eukaryota</taxon>
        <taxon>Viridiplantae</taxon>
        <taxon>Chlorophyta</taxon>
        <taxon>core chlorophytes</taxon>
        <taxon>Ulvophyceae</taxon>
        <taxon>TCBD clade</taxon>
        <taxon>Bryopsidales</taxon>
        <taxon>Ostreobineae</taxon>
        <taxon>Ostreobiaceae</taxon>
        <taxon>Ostreobium</taxon>
    </lineage>
</organism>
<dbReference type="PANTHER" id="PTHR11695:SF648">
    <property type="entry name" value="ZINC-BINDING OXIDOREDUCTASE"/>
    <property type="match status" value="1"/>
</dbReference>
<dbReference type="SMART" id="SM00829">
    <property type="entry name" value="PKS_ER"/>
    <property type="match status" value="1"/>
</dbReference>
<sequence length="359" mass="37021">MAVPPTLPATRTALVIDRETPPGQFRVAKLPMPECGDDELLVEVHACGINALDWFISGAIQRVPAFMRQDPGYVPGKDISGVVIAVGSRAAGYRPGDAIFGLTGLTLGPGMVTQLGGDGSSRGGFASHTTIKAAVAAPKPASLTHVQAAGIPLAGLTAWKAVVETAKLREGGKVLILGGAGGVGTLATQLAKRYCKAGTVAVTCSAASKELASSCGADLAIDYKSENFEEVLKGGDFDSVIDAVGTNDKFQRAAAVLKPDSGMLVDLVGPPSIGYLGTNKDSLLKFALQGFKYGASVRHQIVGVEANGPALRTMGRLLEEGTLKPVVDRVFQGLSEVQAALDYNKSGAAHGKLVVSLKE</sequence>
<dbReference type="CDD" id="cd05289">
    <property type="entry name" value="MDR_like_2"/>
    <property type="match status" value="1"/>
</dbReference>
<dbReference type="InterPro" id="IPR013154">
    <property type="entry name" value="ADH-like_N"/>
</dbReference>
<comment type="caution">
    <text evidence="2">The sequence shown here is derived from an EMBL/GenBank/DDBJ whole genome shotgun (WGS) entry which is preliminary data.</text>
</comment>
<dbReference type="SUPFAM" id="SSF51735">
    <property type="entry name" value="NAD(P)-binding Rossmann-fold domains"/>
    <property type="match status" value="1"/>
</dbReference>
<dbReference type="InterPro" id="IPR050700">
    <property type="entry name" value="YIM1/Zinc_Alcohol_DH_Fams"/>
</dbReference>
<dbReference type="InterPro" id="IPR036291">
    <property type="entry name" value="NAD(P)-bd_dom_sf"/>
</dbReference>